<dbReference type="SMART" id="SM00849">
    <property type="entry name" value="Lactamase_B"/>
    <property type="match status" value="1"/>
</dbReference>
<dbReference type="GO" id="GO:0004416">
    <property type="term" value="F:hydroxyacylglutathione hydrolase activity"/>
    <property type="evidence" value="ECO:0007669"/>
    <property type="project" value="UniProtKB-UniRule"/>
</dbReference>
<evidence type="ECO:0000256" key="2">
    <source>
        <dbReference type="ARBA" id="ARBA00004963"/>
    </source>
</evidence>
<feature type="binding site" evidence="7">
    <location>
        <position position="131"/>
    </location>
    <ligand>
        <name>Zn(2+)</name>
        <dbReference type="ChEBI" id="CHEBI:29105"/>
        <label>2</label>
    </ligand>
</feature>
<comment type="caution">
    <text evidence="9">The sequence shown here is derived from an EMBL/GenBank/DDBJ whole genome shotgun (WGS) entry which is preliminary data.</text>
</comment>
<dbReference type="GO" id="GO:0019243">
    <property type="term" value="P:methylglyoxal catabolic process to D-lactate via S-lactoyl-glutathione"/>
    <property type="evidence" value="ECO:0007669"/>
    <property type="project" value="UniProtKB-UniRule"/>
</dbReference>
<feature type="binding site" evidence="7">
    <location>
        <position position="111"/>
    </location>
    <ligand>
        <name>Zn(2+)</name>
        <dbReference type="ChEBI" id="CHEBI:29105"/>
        <label>1</label>
    </ligand>
</feature>
<feature type="binding site" evidence="7">
    <location>
        <position position="60"/>
    </location>
    <ligand>
        <name>Zn(2+)</name>
        <dbReference type="ChEBI" id="CHEBI:29105"/>
        <label>2</label>
    </ligand>
</feature>
<dbReference type="GO" id="GO:0046872">
    <property type="term" value="F:metal ion binding"/>
    <property type="evidence" value="ECO:0007669"/>
    <property type="project" value="UniProtKB-KW"/>
</dbReference>
<keyword evidence="10" id="KW-1185">Reference proteome</keyword>
<evidence type="ECO:0000256" key="7">
    <source>
        <dbReference type="HAMAP-Rule" id="MF_01374"/>
    </source>
</evidence>
<dbReference type="InterPro" id="IPR036866">
    <property type="entry name" value="RibonucZ/Hydroxyglut_hydro"/>
</dbReference>
<protein>
    <recommendedName>
        <fullName evidence="7">Hydroxyacylglutathione hydrolase</fullName>
        <ecNumber evidence="7">3.1.2.6</ecNumber>
    </recommendedName>
    <alternativeName>
        <fullName evidence="7">Glyoxalase II</fullName>
        <shortName evidence="7">Glx II</shortName>
    </alternativeName>
</protein>
<dbReference type="NCBIfam" id="TIGR03413">
    <property type="entry name" value="GSH_gloB"/>
    <property type="match status" value="1"/>
</dbReference>
<dbReference type="Proteomes" id="UP000640333">
    <property type="component" value="Unassembled WGS sequence"/>
</dbReference>
<dbReference type="EMBL" id="JADEYS010000006">
    <property type="protein sequence ID" value="MBE9397193.1"/>
    <property type="molecule type" value="Genomic_DNA"/>
</dbReference>
<dbReference type="HAMAP" id="MF_01374">
    <property type="entry name" value="Glyoxalase_2"/>
    <property type="match status" value="1"/>
</dbReference>
<reference evidence="9" key="1">
    <citation type="submission" date="2020-10" db="EMBL/GenBank/DDBJ databases">
        <title>Bacterium isolated from coastal waters sediment.</title>
        <authorList>
            <person name="Chen R.-J."/>
            <person name="Lu D.-C."/>
            <person name="Zhu K.-L."/>
            <person name="Du Z.-J."/>
        </authorList>
    </citation>
    <scope>NUCLEOTIDE SEQUENCE</scope>
    <source>
        <strain evidence="9">N1Y112</strain>
    </source>
</reference>
<dbReference type="Pfam" id="PF00753">
    <property type="entry name" value="Lactamase_B"/>
    <property type="match status" value="1"/>
</dbReference>
<comment type="pathway">
    <text evidence="2 7">Secondary metabolite metabolism; methylglyoxal degradation; (R)-lactate from methylglyoxal: step 2/2.</text>
</comment>
<dbReference type="InterPro" id="IPR035680">
    <property type="entry name" value="Clx_II_MBL"/>
</dbReference>
<evidence type="ECO:0000256" key="6">
    <source>
        <dbReference type="ARBA" id="ARBA00022833"/>
    </source>
</evidence>
<dbReference type="PANTHER" id="PTHR43705">
    <property type="entry name" value="HYDROXYACYLGLUTATHIONE HYDROLASE"/>
    <property type="match status" value="1"/>
</dbReference>
<comment type="subunit">
    <text evidence="7">Monomer.</text>
</comment>
<sequence length="257" mass="28495">MFDVTPIPAFNDNYIWALSVAGQNQIAVVDPGDATPVENYLRDNNLQLAAILVTHHHHDHTGGIQALRAEFDVPVYGPEDCQFSGITHTLADGATINLFGRPLEIRAIPGHTLDHISYFSAADTPQIFCGDTLFLAGCGRIFEGTPSQMFDAMAYFKTLPDTTEIYCTHEYSMANLKFAAAVEPDNTDIEATLSTCYQLREADKPTLPTSIAQERRINPFLRTDSDTVIRTASDFSGRALNTELDVFTAVREWKNQF</sequence>
<comment type="similarity">
    <text evidence="3 7">Belongs to the metallo-beta-lactamase superfamily. Glyoxalase II family.</text>
</comment>
<feature type="binding site" evidence="7">
    <location>
        <position position="59"/>
    </location>
    <ligand>
        <name>Zn(2+)</name>
        <dbReference type="ChEBI" id="CHEBI:29105"/>
        <label>2</label>
    </ligand>
</feature>
<dbReference type="SUPFAM" id="SSF56281">
    <property type="entry name" value="Metallo-hydrolase/oxidoreductase"/>
    <property type="match status" value="1"/>
</dbReference>
<comment type="function">
    <text evidence="7">Thiolesterase that catalyzes the hydrolysis of S-D-lactoyl-glutathione to form glutathione and D-lactic acid.</text>
</comment>
<evidence type="ECO:0000256" key="4">
    <source>
        <dbReference type="ARBA" id="ARBA00022723"/>
    </source>
</evidence>
<dbReference type="PANTHER" id="PTHR43705:SF1">
    <property type="entry name" value="HYDROXYACYLGLUTATHIONE HYDROLASE GLOB"/>
    <property type="match status" value="1"/>
</dbReference>
<feature type="domain" description="Metallo-beta-lactamase" evidence="8">
    <location>
        <begin position="12"/>
        <end position="169"/>
    </location>
</feature>
<evidence type="ECO:0000256" key="3">
    <source>
        <dbReference type="ARBA" id="ARBA00006759"/>
    </source>
</evidence>
<dbReference type="EC" id="3.1.2.6" evidence="7"/>
<dbReference type="RefSeq" id="WP_193952737.1">
    <property type="nucleotide sequence ID" value="NZ_JADEYS010000006.1"/>
</dbReference>
<feature type="binding site" evidence="7">
    <location>
        <position position="169"/>
    </location>
    <ligand>
        <name>Zn(2+)</name>
        <dbReference type="ChEBI" id="CHEBI:29105"/>
        <label>2</label>
    </ligand>
</feature>
<evidence type="ECO:0000313" key="9">
    <source>
        <dbReference type="EMBL" id="MBE9397193.1"/>
    </source>
</evidence>
<comment type="cofactor">
    <cofactor evidence="7">
        <name>Zn(2+)</name>
        <dbReference type="ChEBI" id="CHEBI:29105"/>
    </cofactor>
    <text evidence="7">Binds 2 Zn(2+) ions per subunit.</text>
</comment>
<dbReference type="CDD" id="cd07723">
    <property type="entry name" value="hydroxyacylglutathione_hydrolase_MBL-fold"/>
    <property type="match status" value="1"/>
</dbReference>
<name>A0A8J7FGP8_9GAMM</name>
<dbReference type="Gene3D" id="3.60.15.10">
    <property type="entry name" value="Ribonuclease Z/Hydroxyacylglutathione hydrolase-like"/>
    <property type="match status" value="1"/>
</dbReference>
<dbReference type="Pfam" id="PF16123">
    <property type="entry name" value="HAGH_C"/>
    <property type="match status" value="1"/>
</dbReference>
<evidence type="ECO:0000313" key="10">
    <source>
        <dbReference type="Proteomes" id="UP000640333"/>
    </source>
</evidence>
<dbReference type="InterPro" id="IPR001279">
    <property type="entry name" value="Metallo-B-lactamas"/>
</dbReference>
<keyword evidence="5 7" id="KW-0378">Hydrolase</keyword>
<dbReference type="PIRSF" id="PIRSF005457">
    <property type="entry name" value="Glx"/>
    <property type="match status" value="1"/>
</dbReference>
<keyword evidence="4 7" id="KW-0479">Metal-binding</keyword>
<feature type="binding site" evidence="7">
    <location>
        <position position="55"/>
    </location>
    <ligand>
        <name>Zn(2+)</name>
        <dbReference type="ChEBI" id="CHEBI:29105"/>
        <label>1</label>
    </ligand>
</feature>
<dbReference type="InterPro" id="IPR017782">
    <property type="entry name" value="Hydroxyacylglutathione_Hdrlase"/>
</dbReference>
<dbReference type="InterPro" id="IPR032282">
    <property type="entry name" value="HAGH_C"/>
</dbReference>
<feature type="binding site" evidence="7">
    <location>
        <position position="131"/>
    </location>
    <ligand>
        <name>Zn(2+)</name>
        <dbReference type="ChEBI" id="CHEBI:29105"/>
        <label>1</label>
    </ligand>
</feature>
<dbReference type="InterPro" id="IPR050110">
    <property type="entry name" value="Glyoxalase_II_hydrolase"/>
</dbReference>
<proteinExistence type="inferred from homology"/>
<organism evidence="9 10">
    <name type="scientific">Pontibacterium sinense</name>
    <dbReference type="NCBI Taxonomy" id="2781979"/>
    <lineage>
        <taxon>Bacteria</taxon>
        <taxon>Pseudomonadati</taxon>
        <taxon>Pseudomonadota</taxon>
        <taxon>Gammaproteobacteria</taxon>
        <taxon>Oceanospirillales</taxon>
        <taxon>Oceanospirillaceae</taxon>
        <taxon>Pontibacterium</taxon>
    </lineage>
</organism>
<dbReference type="UniPathway" id="UPA00619">
    <property type="reaction ID" value="UER00676"/>
</dbReference>
<accession>A0A8J7FGP8</accession>
<comment type="catalytic activity">
    <reaction evidence="1 7">
        <text>an S-(2-hydroxyacyl)glutathione + H2O = a 2-hydroxy carboxylate + glutathione + H(+)</text>
        <dbReference type="Rhea" id="RHEA:21864"/>
        <dbReference type="ChEBI" id="CHEBI:15377"/>
        <dbReference type="ChEBI" id="CHEBI:15378"/>
        <dbReference type="ChEBI" id="CHEBI:57925"/>
        <dbReference type="ChEBI" id="CHEBI:58896"/>
        <dbReference type="ChEBI" id="CHEBI:71261"/>
        <dbReference type="EC" id="3.1.2.6"/>
    </reaction>
</comment>
<dbReference type="AlphaFoldDB" id="A0A8J7FGP8"/>
<gene>
    <name evidence="7 9" type="primary">gloB</name>
    <name evidence="9" type="ORF">IOQ59_07970</name>
</gene>
<feature type="binding site" evidence="7">
    <location>
        <position position="57"/>
    </location>
    <ligand>
        <name>Zn(2+)</name>
        <dbReference type="ChEBI" id="CHEBI:29105"/>
        <label>1</label>
    </ligand>
</feature>
<evidence type="ECO:0000256" key="5">
    <source>
        <dbReference type="ARBA" id="ARBA00022801"/>
    </source>
</evidence>
<evidence type="ECO:0000256" key="1">
    <source>
        <dbReference type="ARBA" id="ARBA00001623"/>
    </source>
</evidence>
<evidence type="ECO:0000259" key="8">
    <source>
        <dbReference type="SMART" id="SM00849"/>
    </source>
</evidence>
<keyword evidence="6 7" id="KW-0862">Zinc</keyword>